<feature type="region of interest" description="Disordered" evidence="1">
    <location>
        <begin position="1"/>
        <end position="35"/>
    </location>
</feature>
<dbReference type="EMBL" id="JBHUFV010000025">
    <property type="protein sequence ID" value="MFD1933188.1"/>
    <property type="molecule type" value="Genomic_DNA"/>
</dbReference>
<evidence type="ECO:0000256" key="1">
    <source>
        <dbReference type="SAM" id="MobiDB-lite"/>
    </source>
</evidence>
<comment type="caution">
    <text evidence="2">The sequence shown here is derived from an EMBL/GenBank/DDBJ whole genome shotgun (WGS) entry which is preliminary data.</text>
</comment>
<dbReference type="Proteomes" id="UP001597368">
    <property type="component" value="Unassembled WGS sequence"/>
</dbReference>
<accession>A0ABW4SUA5</accession>
<sequence>MTKIIGFPGGLRRRLAQHRPPARGGEVPAGRDGDGDLIDETAIALLRDLRAAEAGKA</sequence>
<feature type="compositionally biased region" description="Basic residues" evidence="1">
    <location>
        <begin position="11"/>
        <end position="21"/>
    </location>
</feature>
<proteinExistence type="predicted"/>
<evidence type="ECO:0000313" key="2">
    <source>
        <dbReference type="EMBL" id="MFD1933188.1"/>
    </source>
</evidence>
<gene>
    <name evidence="2" type="ORF">ACFSKW_17075</name>
</gene>
<dbReference type="RefSeq" id="WP_379573234.1">
    <property type="nucleotide sequence ID" value="NZ_JBHUFV010000025.1"/>
</dbReference>
<protein>
    <submittedName>
        <fullName evidence="2">Uncharacterized protein</fullName>
    </submittedName>
</protein>
<name>A0ABW4SUA5_9ACTN</name>
<organism evidence="2 3">
    <name type="scientific">Nonomuraea mangrovi</name>
    <dbReference type="NCBI Taxonomy" id="2316207"/>
    <lineage>
        <taxon>Bacteria</taxon>
        <taxon>Bacillati</taxon>
        <taxon>Actinomycetota</taxon>
        <taxon>Actinomycetes</taxon>
        <taxon>Streptosporangiales</taxon>
        <taxon>Streptosporangiaceae</taxon>
        <taxon>Nonomuraea</taxon>
    </lineage>
</organism>
<reference evidence="3" key="1">
    <citation type="journal article" date="2019" name="Int. J. Syst. Evol. Microbiol.">
        <title>The Global Catalogue of Microorganisms (GCM) 10K type strain sequencing project: providing services to taxonomists for standard genome sequencing and annotation.</title>
        <authorList>
            <consortium name="The Broad Institute Genomics Platform"/>
            <consortium name="The Broad Institute Genome Sequencing Center for Infectious Disease"/>
            <person name="Wu L."/>
            <person name="Ma J."/>
        </authorList>
    </citation>
    <scope>NUCLEOTIDE SEQUENCE [LARGE SCALE GENOMIC DNA]</scope>
    <source>
        <strain evidence="3">ICMP 6774ER</strain>
    </source>
</reference>
<keyword evidence="3" id="KW-1185">Reference proteome</keyword>
<evidence type="ECO:0000313" key="3">
    <source>
        <dbReference type="Proteomes" id="UP001597368"/>
    </source>
</evidence>